<proteinExistence type="predicted"/>
<feature type="compositionally biased region" description="Polar residues" evidence="2">
    <location>
        <begin position="538"/>
        <end position="567"/>
    </location>
</feature>
<dbReference type="EMBL" id="CAKOGP040001980">
    <property type="protein sequence ID" value="CAJ1958754.1"/>
    <property type="molecule type" value="Genomic_DNA"/>
</dbReference>
<evidence type="ECO:0000256" key="1">
    <source>
        <dbReference type="SAM" id="Coils"/>
    </source>
</evidence>
<organism evidence="3 4">
    <name type="scientific">Cylindrotheca closterium</name>
    <dbReference type="NCBI Taxonomy" id="2856"/>
    <lineage>
        <taxon>Eukaryota</taxon>
        <taxon>Sar</taxon>
        <taxon>Stramenopiles</taxon>
        <taxon>Ochrophyta</taxon>
        <taxon>Bacillariophyta</taxon>
        <taxon>Bacillariophyceae</taxon>
        <taxon>Bacillariophycidae</taxon>
        <taxon>Bacillariales</taxon>
        <taxon>Bacillariaceae</taxon>
        <taxon>Cylindrotheca</taxon>
    </lineage>
</organism>
<keyword evidence="4" id="KW-1185">Reference proteome</keyword>
<reference evidence="3" key="1">
    <citation type="submission" date="2023-08" db="EMBL/GenBank/DDBJ databases">
        <authorList>
            <person name="Audoor S."/>
            <person name="Bilcke G."/>
        </authorList>
    </citation>
    <scope>NUCLEOTIDE SEQUENCE</scope>
</reference>
<accession>A0AAD2FZY7</accession>
<feature type="compositionally biased region" description="Low complexity" evidence="2">
    <location>
        <begin position="10"/>
        <end position="54"/>
    </location>
</feature>
<dbReference type="AlphaFoldDB" id="A0AAD2FZY7"/>
<keyword evidence="1" id="KW-0175">Coiled coil</keyword>
<feature type="region of interest" description="Disordered" evidence="2">
    <location>
        <begin position="94"/>
        <end position="113"/>
    </location>
</feature>
<evidence type="ECO:0000313" key="3">
    <source>
        <dbReference type="EMBL" id="CAJ1958754.1"/>
    </source>
</evidence>
<feature type="region of interest" description="Disordered" evidence="2">
    <location>
        <begin position="1"/>
        <end position="69"/>
    </location>
</feature>
<feature type="coiled-coil region" evidence="1">
    <location>
        <begin position="340"/>
        <end position="392"/>
    </location>
</feature>
<evidence type="ECO:0000313" key="4">
    <source>
        <dbReference type="Proteomes" id="UP001295423"/>
    </source>
</evidence>
<comment type="caution">
    <text evidence="3">The sequence shown here is derived from an EMBL/GenBank/DDBJ whole genome shotgun (WGS) entry which is preliminary data.</text>
</comment>
<name>A0AAD2FZY7_9STRA</name>
<dbReference type="Proteomes" id="UP001295423">
    <property type="component" value="Unassembled WGS sequence"/>
</dbReference>
<evidence type="ECO:0008006" key="5">
    <source>
        <dbReference type="Google" id="ProtNLM"/>
    </source>
</evidence>
<feature type="compositionally biased region" description="Polar residues" evidence="2">
    <location>
        <begin position="55"/>
        <end position="65"/>
    </location>
</feature>
<feature type="compositionally biased region" description="Basic and acidic residues" evidence="2">
    <location>
        <begin position="94"/>
        <end position="106"/>
    </location>
</feature>
<sequence length="567" mass="62471">MESSTSIGYASATTAALPPSVAASSNSATSTTPATPAATASAPAAASLPSAKTTNDSSPQKSFLETQEEGVLNDVLEELDRERTKRAELESRVRELEQNLHTEKRKSSQSSNVSARDYMTLQAEAGGYLELLNALTQARPAFSTKQKLPVHVVRMLEIIPWDPRARPHLFAQEKVYEWQMYRSDKSWQKELRYFPVFFKTLPIVNPEPGRTVNETPSSASPPRQCVLTNLDISQIVNIDKGYPLPQDGGDWQWIGGWRIEKTGDTDEKGWSYSNSPEIASASSSDYYSELRMPNVGTRNIIKRRRKWTRSRVMIDYPQASEMTKEYLKLVAQKASLDVSLEKLSNQLVDTKMSLTTLEAEHLSLEEELKMQKAKLEKEIAEKNQILELLDEGSEGLLVAAAAGISSGSDTAAKDGTATNSKVVQVNELRSVVTQWVSNTVSKKQSVVEDAVNENKASDDDVIGASMEDSASAATSNTAVSRQIMFDSLRFKGRDLLENIKAKGGDEIERIKVAGAIERIKQTGVKSLWQQQTKEEDNGSINNNDTSKSRSGSIDISEDGNNSTGYEV</sequence>
<gene>
    <name evidence="3" type="ORF">CYCCA115_LOCUS17334</name>
</gene>
<evidence type="ECO:0000256" key="2">
    <source>
        <dbReference type="SAM" id="MobiDB-lite"/>
    </source>
</evidence>
<feature type="region of interest" description="Disordered" evidence="2">
    <location>
        <begin position="524"/>
        <end position="567"/>
    </location>
</feature>
<protein>
    <recommendedName>
        <fullName evidence="5">Peroxin domain-containing protein</fullName>
    </recommendedName>
</protein>